<dbReference type="Proteomes" id="UP000789525">
    <property type="component" value="Unassembled WGS sequence"/>
</dbReference>
<evidence type="ECO:0000313" key="1">
    <source>
        <dbReference type="EMBL" id="CAG8770243.1"/>
    </source>
</evidence>
<keyword evidence="2" id="KW-1185">Reference proteome</keyword>
<accession>A0ACA9QZK8</accession>
<protein>
    <submittedName>
        <fullName evidence="1">17393_t:CDS:1</fullName>
    </submittedName>
</protein>
<gene>
    <name evidence="1" type="ORF">ACOLOM_LOCUS13737</name>
</gene>
<proteinExistence type="predicted"/>
<reference evidence="1" key="1">
    <citation type="submission" date="2021-06" db="EMBL/GenBank/DDBJ databases">
        <authorList>
            <person name="Kallberg Y."/>
            <person name="Tangrot J."/>
            <person name="Rosling A."/>
        </authorList>
    </citation>
    <scope>NUCLEOTIDE SEQUENCE</scope>
    <source>
        <strain evidence="1">CL356</strain>
    </source>
</reference>
<evidence type="ECO:0000313" key="2">
    <source>
        <dbReference type="Proteomes" id="UP000789525"/>
    </source>
</evidence>
<feature type="non-terminal residue" evidence="1">
    <location>
        <position position="62"/>
    </location>
</feature>
<sequence length="62" mass="6897">NLCQGCGHVSSRAEDSEAELFLYIDSILFGCKKWVVVGPILAEAPTNRLPEDIRCMSTQDRI</sequence>
<comment type="caution">
    <text evidence="1">The sequence shown here is derived from an EMBL/GenBank/DDBJ whole genome shotgun (WGS) entry which is preliminary data.</text>
</comment>
<dbReference type="EMBL" id="CAJVPT010064402">
    <property type="protein sequence ID" value="CAG8770243.1"/>
    <property type="molecule type" value="Genomic_DNA"/>
</dbReference>
<name>A0ACA9QZK8_9GLOM</name>
<organism evidence="1 2">
    <name type="scientific">Acaulospora colombiana</name>
    <dbReference type="NCBI Taxonomy" id="27376"/>
    <lineage>
        <taxon>Eukaryota</taxon>
        <taxon>Fungi</taxon>
        <taxon>Fungi incertae sedis</taxon>
        <taxon>Mucoromycota</taxon>
        <taxon>Glomeromycotina</taxon>
        <taxon>Glomeromycetes</taxon>
        <taxon>Diversisporales</taxon>
        <taxon>Acaulosporaceae</taxon>
        <taxon>Acaulospora</taxon>
    </lineage>
</organism>
<feature type="non-terminal residue" evidence="1">
    <location>
        <position position="1"/>
    </location>
</feature>